<feature type="region of interest" description="Disordered" evidence="1">
    <location>
        <begin position="484"/>
        <end position="510"/>
    </location>
</feature>
<feature type="region of interest" description="Disordered" evidence="1">
    <location>
        <begin position="118"/>
        <end position="176"/>
    </location>
</feature>
<keyword evidence="2" id="KW-0472">Membrane</keyword>
<feature type="chain" id="PRO_5040346033" evidence="3">
    <location>
        <begin position="16"/>
        <end position="569"/>
    </location>
</feature>
<keyword evidence="5" id="KW-1185">Reference proteome</keyword>
<name>A0A9P5SVX6_9FUNG</name>
<protein>
    <submittedName>
        <fullName evidence="4">Uncharacterized protein</fullName>
    </submittedName>
</protein>
<feature type="region of interest" description="Disordered" evidence="1">
    <location>
        <begin position="225"/>
        <end position="250"/>
    </location>
</feature>
<feature type="signal peptide" evidence="3">
    <location>
        <begin position="1"/>
        <end position="15"/>
    </location>
</feature>
<dbReference type="AlphaFoldDB" id="A0A9P5SVX6"/>
<accession>A0A9P5SVX6</accession>
<proteinExistence type="predicted"/>
<keyword evidence="2" id="KW-1133">Transmembrane helix</keyword>
<evidence type="ECO:0000256" key="1">
    <source>
        <dbReference type="SAM" id="MobiDB-lite"/>
    </source>
</evidence>
<evidence type="ECO:0000313" key="5">
    <source>
        <dbReference type="Proteomes" id="UP000696485"/>
    </source>
</evidence>
<evidence type="ECO:0000313" key="4">
    <source>
        <dbReference type="EMBL" id="KAF9336628.1"/>
    </source>
</evidence>
<evidence type="ECO:0000256" key="2">
    <source>
        <dbReference type="SAM" id="Phobius"/>
    </source>
</evidence>
<evidence type="ECO:0000256" key="3">
    <source>
        <dbReference type="SAM" id="SignalP"/>
    </source>
</evidence>
<feature type="compositionally biased region" description="Polar residues" evidence="1">
    <location>
        <begin position="498"/>
        <end position="510"/>
    </location>
</feature>
<gene>
    <name evidence="4" type="ORF">BG006_007954</name>
</gene>
<comment type="caution">
    <text evidence="4">The sequence shown here is derived from an EMBL/GenBank/DDBJ whole genome shotgun (WGS) entry which is preliminary data.</text>
</comment>
<keyword evidence="2" id="KW-0812">Transmembrane</keyword>
<feature type="transmembrane region" description="Helical" evidence="2">
    <location>
        <begin position="255"/>
        <end position="277"/>
    </location>
</feature>
<dbReference type="Proteomes" id="UP000696485">
    <property type="component" value="Unassembled WGS sequence"/>
</dbReference>
<sequence>MAAVLALALVASTEATLNCQSPTGSYPVGNSVSMRWGDNGWWPKAGDVYSATANVYCSSGEKITSFGVSNGDSWTIPDSAYGRCSGNQLYVEYTGSLWDVAHWFHVLPYWNKCSSFTVSARPPPPSPTPPPQPPSTTQQPPKTTDRPPEPPTAPNPQPTTVPPVPTATQAPVITPPPPVFTTTLTLVPTVIDGTTTVVPATTVIQVNTTAVAPPGVTQTTASFNPNASVIPPGLPSGAGGQSNRNNNNNNNNSNVPIAALASVGGVAALALIVFGLVMTRKHKRLRREQVLDKENNYSYGAELGSAAAGGAAVAAAVAAPASTHSSFDDHPMPYLSPPPPVSQNYHNPDYDLLAAGAGATVTSRGMGEYGHEEGFASLNPHHISDSLAFPVPPSTVNASAVAALQQQFALACRLSLESQESAGLAAAVAGAGAAAAAVNQQLSLKQEFDQDDDHHSVGSDGLYYLQTNSPVQIFQSAVGTPVSTVDGSGRAATPVMTDATTRSSAYDTVPSSSSAYATAAADSPTLSVASLQSQDIHVPAMQPSDWRLTGSGRPESSHIRDLIRNVLDD</sequence>
<feature type="compositionally biased region" description="Pro residues" evidence="1">
    <location>
        <begin position="121"/>
        <end position="134"/>
    </location>
</feature>
<reference evidence="4" key="1">
    <citation type="journal article" date="2020" name="Fungal Divers.">
        <title>Resolving the Mortierellaceae phylogeny through synthesis of multi-gene phylogenetics and phylogenomics.</title>
        <authorList>
            <person name="Vandepol N."/>
            <person name="Liber J."/>
            <person name="Desiro A."/>
            <person name="Na H."/>
            <person name="Kennedy M."/>
            <person name="Barry K."/>
            <person name="Grigoriev I.V."/>
            <person name="Miller A.N."/>
            <person name="O'Donnell K."/>
            <person name="Stajich J.E."/>
            <person name="Bonito G."/>
        </authorList>
    </citation>
    <scope>NUCLEOTIDE SEQUENCE</scope>
    <source>
        <strain evidence="4">NVP1</strain>
    </source>
</reference>
<feature type="compositionally biased region" description="Pro residues" evidence="1">
    <location>
        <begin position="149"/>
        <end position="165"/>
    </location>
</feature>
<dbReference type="EMBL" id="JAAAUY010000052">
    <property type="protein sequence ID" value="KAF9336628.1"/>
    <property type="molecule type" value="Genomic_DNA"/>
</dbReference>
<keyword evidence="3" id="KW-0732">Signal</keyword>
<organism evidence="4 5">
    <name type="scientific">Podila minutissima</name>
    <dbReference type="NCBI Taxonomy" id="64525"/>
    <lineage>
        <taxon>Eukaryota</taxon>
        <taxon>Fungi</taxon>
        <taxon>Fungi incertae sedis</taxon>
        <taxon>Mucoromycota</taxon>
        <taxon>Mortierellomycotina</taxon>
        <taxon>Mortierellomycetes</taxon>
        <taxon>Mortierellales</taxon>
        <taxon>Mortierellaceae</taxon>
        <taxon>Podila</taxon>
    </lineage>
</organism>